<dbReference type="Proteomes" id="UP000339690">
    <property type="component" value="Chromosome"/>
</dbReference>
<accession>A0A5Q2TL29</accession>
<proteinExistence type="predicted"/>
<dbReference type="InterPro" id="IPR009057">
    <property type="entry name" value="Homeodomain-like_sf"/>
</dbReference>
<dbReference type="InterPro" id="IPR020449">
    <property type="entry name" value="Tscrpt_reg_AraC-type_HTH"/>
</dbReference>
<dbReference type="SUPFAM" id="SSF46689">
    <property type="entry name" value="Homeodomain-like"/>
    <property type="match status" value="1"/>
</dbReference>
<evidence type="ECO:0000256" key="3">
    <source>
        <dbReference type="ARBA" id="ARBA00023163"/>
    </source>
</evidence>
<dbReference type="PROSITE" id="PS01124">
    <property type="entry name" value="HTH_ARAC_FAMILY_2"/>
    <property type="match status" value="1"/>
</dbReference>
<dbReference type="SMART" id="SM00342">
    <property type="entry name" value="HTH_ARAC"/>
    <property type="match status" value="1"/>
</dbReference>
<dbReference type="KEGG" id="grc:GI584_11855"/>
<organism evidence="5 6">
    <name type="scientific">Gracilibacillus salitolerans</name>
    <dbReference type="NCBI Taxonomy" id="2663022"/>
    <lineage>
        <taxon>Bacteria</taxon>
        <taxon>Bacillati</taxon>
        <taxon>Bacillota</taxon>
        <taxon>Bacilli</taxon>
        <taxon>Bacillales</taxon>
        <taxon>Bacillaceae</taxon>
        <taxon>Gracilibacillus</taxon>
    </lineage>
</organism>
<dbReference type="PRINTS" id="PR00032">
    <property type="entry name" value="HTHARAC"/>
</dbReference>
<sequence>MDTFLYQELMNETEEERAILEGNQAVNKKIYTDLTSDFVIQSEKFLKDDLIMIRKHPRYIDFPRHSHDYIEMNYVFHGKFRQKVADQSITLKQGDILLLNQYIEHELAACEENDIVINFIIHPAFFDYILSNLSTGFIQSQMLNFLMNSIFDYSQKGEYLYYPVSNSDRIQDIMQQLLKEMMEESILSNSKIKFLMGLLIIELIDQRNQTNRSTVKSEQHTFLTEVFRYIEEHYQEANLQSLANRFNQTVYWVSKQIKSLTNQNFKDLVQEKRLLVAKNLLIYSDLPMQSIAEEVGYENISYFYRLFKKKYGMTPKAYKMQLIKED</sequence>
<name>A0A5Q2TL29_9BACI</name>
<dbReference type="Gene3D" id="2.60.120.10">
    <property type="entry name" value="Jelly Rolls"/>
    <property type="match status" value="1"/>
</dbReference>
<dbReference type="GO" id="GO:0043565">
    <property type="term" value="F:sequence-specific DNA binding"/>
    <property type="evidence" value="ECO:0007669"/>
    <property type="project" value="InterPro"/>
</dbReference>
<dbReference type="Pfam" id="PF02311">
    <property type="entry name" value="AraC_binding"/>
    <property type="match status" value="1"/>
</dbReference>
<keyword evidence="2" id="KW-0238">DNA-binding</keyword>
<dbReference type="InterPro" id="IPR018062">
    <property type="entry name" value="HTH_AraC-typ_CS"/>
</dbReference>
<feature type="domain" description="HTH araC/xylS-type" evidence="4">
    <location>
        <begin position="224"/>
        <end position="321"/>
    </location>
</feature>
<gene>
    <name evidence="5" type="ORF">GI584_11855</name>
</gene>
<dbReference type="PANTHER" id="PTHR43280:SF2">
    <property type="entry name" value="HTH-TYPE TRANSCRIPTIONAL REGULATOR EXSA"/>
    <property type="match status" value="1"/>
</dbReference>
<dbReference type="RefSeq" id="WP_153791359.1">
    <property type="nucleotide sequence ID" value="NZ_CP045915.1"/>
</dbReference>
<evidence type="ECO:0000259" key="4">
    <source>
        <dbReference type="PROSITE" id="PS01124"/>
    </source>
</evidence>
<keyword evidence="1" id="KW-0805">Transcription regulation</keyword>
<dbReference type="AlphaFoldDB" id="A0A5Q2TL29"/>
<dbReference type="Gene3D" id="1.10.10.60">
    <property type="entry name" value="Homeodomain-like"/>
    <property type="match status" value="2"/>
</dbReference>
<reference evidence="5 6" key="1">
    <citation type="submission" date="2019-11" db="EMBL/GenBank/DDBJ databases">
        <title>Gracilibacillus salitolerans sp. nov., a moderate halophile isolated from a saline soil in northwest China.</title>
        <authorList>
            <person name="Gan L."/>
        </authorList>
    </citation>
    <scope>NUCLEOTIDE SEQUENCE [LARGE SCALE GENOMIC DNA]</scope>
    <source>
        <strain evidence="5 6">SCU50</strain>
    </source>
</reference>
<dbReference type="EMBL" id="CP045915">
    <property type="protein sequence ID" value="QGH34683.1"/>
    <property type="molecule type" value="Genomic_DNA"/>
</dbReference>
<evidence type="ECO:0000256" key="1">
    <source>
        <dbReference type="ARBA" id="ARBA00023015"/>
    </source>
</evidence>
<keyword evidence="3" id="KW-0804">Transcription</keyword>
<keyword evidence="6" id="KW-1185">Reference proteome</keyword>
<evidence type="ECO:0000256" key="2">
    <source>
        <dbReference type="ARBA" id="ARBA00023125"/>
    </source>
</evidence>
<protein>
    <submittedName>
        <fullName evidence="5">Helix-turn-helix domain-containing protein</fullName>
    </submittedName>
</protein>
<dbReference type="SUPFAM" id="SSF51215">
    <property type="entry name" value="Regulatory protein AraC"/>
    <property type="match status" value="1"/>
</dbReference>
<dbReference type="Pfam" id="PF12833">
    <property type="entry name" value="HTH_18"/>
    <property type="match status" value="1"/>
</dbReference>
<dbReference type="InterPro" id="IPR014710">
    <property type="entry name" value="RmlC-like_jellyroll"/>
</dbReference>
<dbReference type="InterPro" id="IPR003313">
    <property type="entry name" value="AraC-bd"/>
</dbReference>
<dbReference type="PANTHER" id="PTHR43280">
    <property type="entry name" value="ARAC-FAMILY TRANSCRIPTIONAL REGULATOR"/>
    <property type="match status" value="1"/>
</dbReference>
<evidence type="ECO:0000313" key="5">
    <source>
        <dbReference type="EMBL" id="QGH34683.1"/>
    </source>
</evidence>
<evidence type="ECO:0000313" key="6">
    <source>
        <dbReference type="Proteomes" id="UP000339690"/>
    </source>
</evidence>
<dbReference type="PROSITE" id="PS00041">
    <property type="entry name" value="HTH_ARAC_FAMILY_1"/>
    <property type="match status" value="1"/>
</dbReference>
<dbReference type="InterPro" id="IPR018060">
    <property type="entry name" value="HTH_AraC"/>
</dbReference>
<dbReference type="GO" id="GO:0003700">
    <property type="term" value="F:DNA-binding transcription factor activity"/>
    <property type="evidence" value="ECO:0007669"/>
    <property type="project" value="InterPro"/>
</dbReference>
<dbReference type="InterPro" id="IPR037923">
    <property type="entry name" value="HTH-like"/>
</dbReference>